<dbReference type="InterPro" id="IPR047247">
    <property type="entry name" value="Ajuba-like_LIM2"/>
</dbReference>
<keyword evidence="8 17" id="KW-0479">Metal-binding</keyword>
<evidence type="ECO:0000256" key="3">
    <source>
        <dbReference type="ARBA" id="ARBA00004496"/>
    </source>
</evidence>
<dbReference type="InterPro" id="IPR001781">
    <property type="entry name" value="Znf_LIM"/>
</dbReference>
<dbReference type="CDD" id="cd09355">
    <property type="entry name" value="LIM2_Ajuba_like"/>
    <property type="match status" value="1"/>
</dbReference>
<comment type="subcellular location">
    <subcellularLocation>
        <location evidence="2">Cell junction</location>
    </subcellularLocation>
    <subcellularLocation>
        <location evidence="3">Cytoplasm</location>
    </subcellularLocation>
    <subcellularLocation>
        <location evidence="1">Nucleus</location>
    </subcellularLocation>
</comment>
<evidence type="ECO:0000256" key="14">
    <source>
        <dbReference type="ARBA" id="ARBA00023158"/>
    </source>
</evidence>
<dbReference type="GO" id="GO:0005667">
    <property type="term" value="C:transcription regulator complex"/>
    <property type="evidence" value="ECO:0007669"/>
    <property type="project" value="TreeGrafter"/>
</dbReference>
<evidence type="ECO:0000256" key="16">
    <source>
        <dbReference type="ARBA" id="ARBA00023242"/>
    </source>
</evidence>
<feature type="region of interest" description="Disordered" evidence="18">
    <location>
        <begin position="182"/>
        <end position="370"/>
    </location>
</feature>
<dbReference type="KEGG" id="tup:102496437"/>
<evidence type="ECO:0000256" key="4">
    <source>
        <dbReference type="ARBA" id="ARBA00009611"/>
    </source>
</evidence>
<keyword evidence="10 17" id="KW-0862">Zinc</keyword>
<dbReference type="EMBL" id="KB368862">
    <property type="protein sequence ID" value="ELV10039.1"/>
    <property type="molecule type" value="Genomic_DNA"/>
</dbReference>
<dbReference type="eggNOG" id="KOG1701">
    <property type="taxonomic scope" value="Eukaryota"/>
</dbReference>
<evidence type="ECO:0000256" key="6">
    <source>
        <dbReference type="ARBA" id="ARBA00022490"/>
    </source>
</evidence>
<feature type="compositionally biased region" description="Low complexity" evidence="18">
    <location>
        <begin position="325"/>
        <end position="342"/>
    </location>
</feature>
<proteinExistence type="inferred from homology"/>
<dbReference type="InParanoid" id="L8Y4T7"/>
<feature type="compositionally biased region" description="Polar residues" evidence="18">
    <location>
        <begin position="289"/>
        <end position="299"/>
    </location>
</feature>
<dbReference type="PROSITE" id="PS50023">
    <property type="entry name" value="LIM_DOMAIN_2"/>
    <property type="match status" value="3"/>
</dbReference>
<dbReference type="Pfam" id="PF00412">
    <property type="entry name" value="LIM"/>
    <property type="match status" value="3"/>
</dbReference>
<dbReference type="InterPro" id="IPR047172">
    <property type="entry name" value="Ajuba-like"/>
</dbReference>
<evidence type="ECO:0000256" key="10">
    <source>
        <dbReference type="ARBA" id="ARBA00022833"/>
    </source>
</evidence>
<evidence type="ECO:0000256" key="18">
    <source>
        <dbReference type="SAM" id="MobiDB-lite"/>
    </source>
</evidence>
<dbReference type="GO" id="GO:0005634">
    <property type="term" value="C:nucleus"/>
    <property type="evidence" value="ECO:0007669"/>
    <property type="project" value="UniProtKB-SubCell"/>
</dbReference>
<dbReference type="CDD" id="cd09438">
    <property type="entry name" value="LIM3_Ajuba_like"/>
    <property type="match status" value="1"/>
</dbReference>
<gene>
    <name evidence="20" type="ORF">TREES_T100020074</name>
</gene>
<feature type="compositionally biased region" description="Polar residues" evidence="18">
    <location>
        <begin position="255"/>
        <end position="279"/>
    </location>
</feature>
<evidence type="ECO:0000256" key="17">
    <source>
        <dbReference type="PROSITE-ProRule" id="PRU00125"/>
    </source>
</evidence>
<keyword evidence="16" id="KW-0539">Nucleus</keyword>
<dbReference type="AlphaFoldDB" id="L8Y4T7"/>
<keyword evidence="11" id="KW-0965">Cell junction</keyword>
<name>L8Y4T7_TUPCH</name>
<dbReference type="OrthoDB" id="25414at2759"/>
<dbReference type="GO" id="GO:0003714">
    <property type="term" value="F:transcription corepressor activity"/>
    <property type="evidence" value="ECO:0007669"/>
    <property type="project" value="TreeGrafter"/>
</dbReference>
<dbReference type="GO" id="GO:0031047">
    <property type="term" value="P:regulatory ncRNA-mediated gene silencing"/>
    <property type="evidence" value="ECO:0007669"/>
    <property type="project" value="UniProtKB-KW"/>
</dbReference>
<feature type="region of interest" description="Disordered" evidence="18">
    <location>
        <begin position="130"/>
        <end position="158"/>
    </location>
</feature>
<sequence>MEKYADLGLEASKFIEDLNMYEASKDGLFRVDRGAGNNPEFEETRRVFATKMAKIHLQQQQLLQEDTLPRGSRGPVNGAGRLGPQPPWEAGVGSRLVGDGAAKPPLAAPAVAPGAATTLAAGQLSYPLQEPRARPYGQGTRQGGQDCGSQLSTAHQPGPCEDPSCLTHGDYYDNLSLPSPKWDDAPGVSPGMGLSVGSGWPGPPGGEPRPKPCENRPLNQPQLSLSSGRPFESGLGGQDGSAGGRRSEKPAGLWSTASSQRVSPGQPSLSLGNGTSATGPTPLRPLSVPSPSALSNPSQGALPRADLTSTPTADPQPWFQDGPKSHLSGSVPSSSLGGVDSSQLAAVPGLGPKPSLADLSTGPKLSPTGLVQPAVSALPEVARKEGPPGWSPDGSLVTVLPESPSSPKVRLPCQTLVPGPELGPSAAELKLEALTQRLEQEMDAHPKADYFGACVKCSKGVFGAGQACQAMGNLYHDTCFTCAACSRKLRGKAFYFVNGKVFCEEDFLYSGFQQSADRCSLCGHLIMHMILQALGKSYHPGCFRCVICNECLDGVPFTVDSENKIYCVRDYHKVLAPKCAACGLPILPPEGSDETIRVVSMDRDYHVECYHCEDCGLELNDEDGHRCYPLEDHLFCHACHVKRLEQGPPAALRQHHF</sequence>
<accession>L8Y4T7</accession>
<keyword evidence="14" id="KW-0943">RNA-mediated gene silencing</keyword>
<dbReference type="GO" id="GO:0000932">
    <property type="term" value="C:P-body"/>
    <property type="evidence" value="ECO:0007669"/>
    <property type="project" value="TreeGrafter"/>
</dbReference>
<dbReference type="InterPro" id="IPR047245">
    <property type="entry name" value="Ajuba-like_LIM1"/>
</dbReference>
<dbReference type="GO" id="GO:0046872">
    <property type="term" value="F:metal ion binding"/>
    <property type="evidence" value="ECO:0007669"/>
    <property type="project" value="UniProtKB-KW"/>
</dbReference>
<feature type="compositionally biased region" description="Polar residues" evidence="18">
    <location>
        <begin position="217"/>
        <end position="227"/>
    </location>
</feature>
<feature type="domain" description="LIM zinc-binding" evidence="19">
    <location>
        <begin position="578"/>
        <end position="646"/>
    </location>
</feature>
<dbReference type="SUPFAM" id="SSF57716">
    <property type="entry name" value="Glucocorticoid receptor-like (DNA-binding domain)"/>
    <property type="match status" value="2"/>
</dbReference>
<keyword evidence="6" id="KW-0963">Cytoplasm</keyword>
<dbReference type="GO" id="GO:0005912">
    <property type="term" value="C:adherens junction"/>
    <property type="evidence" value="ECO:0007669"/>
    <property type="project" value="TreeGrafter"/>
</dbReference>
<dbReference type="InterPro" id="IPR047248">
    <property type="entry name" value="Ajuba-like_LIM3"/>
</dbReference>
<protein>
    <recommendedName>
        <fullName evidence="5">LIM domain-containing protein 1</fullName>
    </recommendedName>
</protein>
<dbReference type="FunCoup" id="L8Y4T7">
    <property type="interactions" value="828"/>
</dbReference>
<dbReference type="SMART" id="SM00132">
    <property type="entry name" value="LIM"/>
    <property type="match status" value="3"/>
</dbReference>
<dbReference type="Gene3D" id="2.10.110.10">
    <property type="entry name" value="Cysteine Rich Protein"/>
    <property type="match status" value="3"/>
</dbReference>
<dbReference type="PANTHER" id="PTHR24219">
    <property type="entry name" value="LIM DOMAIN-CONTAINING PROTEIN JUB"/>
    <property type="match status" value="1"/>
</dbReference>
<feature type="domain" description="LIM zinc-binding" evidence="19">
    <location>
        <begin position="517"/>
        <end position="577"/>
    </location>
</feature>
<evidence type="ECO:0000256" key="12">
    <source>
        <dbReference type="ARBA" id="ARBA00023015"/>
    </source>
</evidence>
<evidence type="ECO:0000256" key="11">
    <source>
        <dbReference type="ARBA" id="ARBA00022949"/>
    </source>
</evidence>
<dbReference type="PANTHER" id="PTHR24219:SF3">
    <property type="entry name" value="LIM DOMAIN-CONTAINING PROTEIN 1"/>
    <property type="match status" value="1"/>
</dbReference>
<keyword evidence="12" id="KW-0805">Transcription regulation</keyword>
<evidence type="ECO:0000256" key="15">
    <source>
        <dbReference type="ARBA" id="ARBA00023163"/>
    </source>
</evidence>
<dbReference type="FunFam" id="2.10.110.10:FF:000036">
    <property type="entry name" value="LIM domain-containing protein 1"/>
    <property type="match status" value="1"/>
</dbReference>
<evidence type="ECO:0000256" key="8">
    <source>
        <dbReference type="ARBA" id="ARBA00022723"/>
    </source>
</evidence>
<dbReference type="FunFam" id="2.10.110.10:FF:000037">
    <property type="entry name" value="LIM domain-containing protein 1"/>
    <property type="match status" value="1"/>
</dbReference>
<keyword evidence="9" id="KW-0677">Repeat</keyword>
<organism evidence="20 21">
    <name type="scientific">Tupaia chinensis</name>
    <name type="common">Chinese tree shrew</name>
    <name type="synonym">Tupaia belangeri chinensis</name>
    <dbReference type="NCBI Taxonomy" id="246437"/>
    <lineage>
        <taxon>Eukaryota</taxon>
        <taxon>Metazoa</taxon>
        <taxon>Chordata</taxon>
        <taxon>Craniata</taxon>
        <taxon>Vertebrata</taxon>
        <taxon>Euteleostomi</taxon>
        <taxon>Mammalia</taxon>
        <taxon>Eutheria</taxon>
        <taxon>Euarchontoglires</taxon>
        <taxon>Scandentia</taxon>
        <taxon>Tupaiidae</taxon>
        <taxon>Tupaia</taxon>
    </lineage>
</organism>
<dbReference type="PROSITE" id="PS00478">
    <property type="entry name" value="LIM_DOMAIN_1"/>
    <property type="match status" value="1"/>
</dbReference>
<keyword evidence="13 17" id="KW-0440">LIM domain</keyword>
<comment type="similarity">
    <text evidence="4">Belongs to the zyxin/ajuba family.</text>
</comment>
<evidence type="ECO:0000256" key="13">
    <source>
        <dbReference type="ARBA" id="ARBA00023038"/>
    </source>
</evidence>
<dbReference type="CDD" id="cd09352">
    <property type="entry name" value="LIM1_Ajuba_like"/>
    <property type="match status" value="1"/>
</dbReference>
<dbReference type="GO" id="GO:0035331">
    <property type="term" value="P:negative regulation of hippo signaling"/>
    <property type="evidence" value="ECO:0007669"/>
    <property type="project" value="TreeGrafter"/>
</dbReference>
<dbReference type="FunFam" id="2.10.110.10:FF:000028">
    <property type="entry name" value="LIM domain-containing protein 1"/>
    <property type="match status" value="1"/>
</dbReference>
<feature type="domain" description="LIM zinc-binding" evidence="19">
    <location>
        <begin position="452"/>
        <end position="513"/>
    </location>
</feature>
<keyword evidence="21" id="KW-1185">Reference proteome</keyword>
<dbReference type="GO" id="GO:0007010">
    <property type="term" value="P:cytoskeleton organization"/>
    <property type="evidence" value="ECO:0007669"/>
    <property type="project" value="TreeGrafter"/>
</dbReference>
<reference evidence="21" key="2">
    <citation type="journal article" date="2013" name="Nat. Commun.">
        <title>Genome of the Chinese tree shrew.</title>
        <authorList>
            <person name="Fan Y."/>
            <person name="Huang Z.Y."/>
            <person name="Cao C.C."/>
            <person name="Chen C.S."/>
            <person name="Chen Y.X."/>
            <person name="Fan D.D."/>
            <person name="He J."/>
            <person name="Hou H.L."/>
            <person name="Hu L."/>
            <person name="Hu X.T."/>
            <person name="Jiang X.T."/>
            <person name="Lai R."/>
            <person name="Lang Y.S."/>
            <person name="Liang B."/>
            <person name="Liao S.G."/>
            <person name="Mu D."/>
            <person name="Ma Y.Y."/>
            <person name="Niu Y.Y."/>
            <person name="Sun X.Q."/>
            <person name="Xia J.Q."/>
            <person name="Xiao J."/>
            <person name="Xiong Z.Q."/>
            <person name="Xu L."/>
            <person name="Yang L."/>
            <person name="Zhang Y."/>
            <person name="Zhao W."/>
            <person name="Zhao X.D."/>
            <person name="Zheng Y.T."/>
            <person name="Zhou J.M."/>
            <person name="Zhu Y.B."/>
            <person name="Zhang G.J."/>
            <person name="Wang J."/>
            <person name="Yao Y.G."/>
        </authorList>
    </citation>
    <scope>NUCLEOTIDE SEQUENCE [LARGE SCALE GENOMIC DNA]</scope>
</reference>
<evidence type="ECO:0000313" key="21">
    <source>
        <dbReference type="Proteomes" id="UP000011518"/>
    </source>
</evidence>
<evidence type="ECO:0000256" key="2">
    <source>
        <dbReference type="ARBA" id="ARBA00004282"/>
    </source>
</evidence>
<evidence type="ECO:0000256" key="1">
    <source>
        <dbReference type="ARBA" id="ARBA00004123"/>
    </source>
</evidence>
<dbReference type="GO" id="GO:0001666">
    <property type="term" value="P:response to hypoxia"/>
    <property type="evidence" value="ECO:0007669"/>
    <property type="project" value="TreeGrafter"/>
</dbReference>
<evidence type="ECO:0000259" key="19">
    <source>
        <dbReference type="PROSITE" id="PS50023"/>
    </source>
</evidence>
<evidence type="ECO:0000313" key="20">
    <source>
        <dbReference type="EMBL" id="ELV10039.1"/>
    </source>
</evidence>
<feature type="region of interest" description="Disordered" evidence="18">
    <location>
        <begin position="68"/>
        <end position="87"/>
    </location>
</feature>
<reference evidence="21" key="1">
    <citation type="submission" date="2012-07" db="EMBL/GenBank/DDBJ databases">
        <title>Genome of the Chinese tree shrew, a rising model animal genetically related to primates.</title>
        <authorList>
            <person name="Zhang G."/>
            <person name="Fan Y."/>
            <person name="Yao Y."/>
            <person name="Huang Z."/>
        </authorList>
    </citation>
    <scope>NUCLEOTIDE SEQUENCE [LARGE SCALE GENOMIC DNA]</scope>
</reference>
<feature type="compositionally biased region" description="Gly residues" evidence="18">
    <location>
        <begin position="234"/>
        <end position="243"/>
    </location>
</feature>
<evidence type="ECO:0000256" key="9">
    <source>
        <dbReference type="ARBA" id="ARBA00022737"/>
    </source>
</evidence>
<evidence type="ECO:0000256" key="7">
    <source>
        <dbReference type="ARBA" id="ARBA00022491"/>
    </source>
</evidence>
<keyword evidence="7" id="KW-0678">Repressor</keyword>
<dbReference type="STRING" id="246437.L8Y4T7"/>
<keyword evidence="15" id="KW-0804">Transcription</keyword>
<evidence type="ECO:0000256" key="5">
    <source>
        <dbReference type="ARBA" id="ARBA00015501"/>
    </source>
</evidence>
<dbReference type="Proteomes" id="UP000011518">
    <property type="component" value="Unassembled WGS sequence"/>
</dbReference>